<name>A3VEM7_9RHOB</name>
<comment type="caution">
    <text evidence="2">The sequence shown here is derived from an EMBL/GenBank/DDBJ whole genome shotgun (WGS) entry which is preliminary data.</text>
</comment>
<dbReference type="RefSeq" id="WP_008331045.1">
    <property type="nucleotide sequence ID" value="NZ_VNHV01000001.1"/>
</dbReference>
<evidence type="ECO:0000313" key="2">
    <source>
        <dbReference type="EMBL" id="EAQ13365.1"/>
    </source>
</evidence>
<proteinExistence type="predicted"/>
<gene>
    <name evidence="2" type="ORF">RB2654_09854</name>
</gene>
<evidence type="ECO:0000313" key="3">
    <source>
        <dbReference type="Proteomes" id="UP000002931"/>
    </source>
</evidence>
<dbReference type="AlphaFoldDB" id="A3VEM7"/>
<dbReference type="InterPro" id="IPR028087">
    <property type="entry name" value="Tad_N"/>
</dbReference>
<dbReference type="STRING" id="314271.RB2654_09854"/>
<dbReference type="HOGENOM" id="CLU_515620_0_0_5"/>
<evidence type="ECO:0000259" key="1">
    <source>
        <dbReference type="Pfam" id="PF13400"/>
    </source>
</evidence>
<dbReference type="EMBL" id="AAMT01000005">
    <property type="protein sequence ID" value="EAQ13365.1"/>
    <property type="molecule type" value="Genomic_DNA"/>
</dbReference>
<feature type="domain" description="Putative Flp pilus-assembly TadG-like N-terminal" evidence="1">
    <location>
        <begin position="15"/>
        <end position="61"/>
    </location>
</feature>
<keyword evidence="3" id="KW-1185">Reference proteome</keyword>
<dbReference type="Pfam" id="PF13400">
    <property type="entry name" value="Tad"/>
    <property type="match status" value="1"/>
</dbReference>
<sequence>MMRSRLASHWRDEGGAVLVVFALMLAILSGIVALSYDFGRAAATQSEMQSFADNVALAAAGELDGGADALTRAQAAAEQLIADSQTYGEGPGALGAEDFVLTFYAVRPDASGEIDATTTPEAAKYVSVRVADRAVTPIFGAVYAALSGNDAGRDRAGAHAVAGFTRYACNVTPLMICAPGADFDIGASVGRSLDLHLAADVGQLAPGALAPLDPVADLIGMDGLCAGLDGVGLDICMIAAEGDKPVCLADDGVTVRDSLLSVSLDASLNIPFDIFDGPATDLVNDALYPAASNVLSAFEPLLGQCLTGTNVSLSGAAGLPLDDCQAGGTCGLLGDGDWSAGRDVYVDVNYGGTDPYPTATTRFGYFQAELAAELAGETPDGSSGGSSGGLGGLLGGVGGIVDDVLDLVVGPQCTSAVSEDPARRVMVAAVVDCGANGVSAGSAGVPVLGFAEVFLMTPVGLDGTDGVAVEIVGQVGPDPSQNVTDAVLRDVVRLYD</sequence>
<protein>
    <recommendedName>
        <fullName evidence="1">Putative Flp pilus-assembly TadG-like N-terminal domain-containing protein</fullName>
    </recommendedName>
</protein>
<accession>A3VEM7</accession>
<dbReference type="Proteomes" id="UP000002931">
    <property type="component" value="Unassembled WGS sequence"/>
</dbReference>
<organism evidence="2 3">
    <name type="scientific">Maritimibacter alkaliphilus HTCC2654</name>
    <dbReference type="NCBI Taxonomy" id="314271"/>
    <lineage>
        <taxon>Bacteria</taxon>
        <taxon>Pseudomonadati</taxon>
        <taxon>Pseudomonadota</taxon>
        <taxon>Alphaproteobacteria</taxon>
        <taxon>Rhodobacterales</taxon>
        <taxon>Roseobacteraceae</taxon>
        <taxon>Maritimibacter</taxon>
    </lineage>
</organism>
<reference evidence="2 3" key="1">
    <citation type="journal article" date="2010" name="J. Bacteriol.">
        <title>Genome sequences of Pelagibaca bermudensis HTCC2601T and Maritimibacter alkaliphilus HTCC2654T, the type strains of two marine Roseobacter genera.</title>
        <authorList>
            <person name="Thrash J.C."/>
            <person name="Cho J.C."/>
            <person name="Ferriera S."/>
            <person name="Johnson J."/>
            <person name="Vergin K.L."/>
            <person name="Giovannoni S.J."/>
        </authorList>
    </citation>
    <scope>NUCLEOTIDE SEQUENCE [LARGE SCALE GENOMIC DNA]</scope>
    <source>
        <strain evidence="2 3">HTCC2654</strain>
    </source>
</reference>
<dbReference type="eggNOG" id="COG4961">
    <property type="taxonomic scope" value="Bacteria"/>
</dbReference>